<protein>
    <submittedName>
        <fullName evidence="2">Uncharacterized protein</fullName>
    </submittedName>
</protein>
<feature type="transmembrane region" description="Helical" evidence="1">
    <location>
        <begin position="15"/>
        <end position="36"/>
    </location>
</feature>
<keyword evidence="1" id="KW-1133">Transmembrane helix</keyword>
<sequence length="75" mass="8395">MKDIKIGNTIITKKAVLKIAFLLFIVGIFIGGQIAVKEKGKSNSFLLLSSIILIPIFYMIVPSIKREIFRVRSSN</sequence>
<reference evidence="2 3" key="1">
    <citation type="submission" date="2019-02" db="EMBL/GenBank/DDBJ databases">
        <title>Pedobacter sp. RP-3-11 sp. nov., isolated from Arctic soil.</title>
        <authorList>
            <person name="Dahal R.H."/>
        </authorList>
    </citation>
    <scope>NUCLEOTIDE SEQUENCE [LARGE SCALE GENOMIC DNA]</scope>
    <source>
        <strain evidence="2 3">RP-3-11</strain>
    </source>
</reference>
<keyword evidence="1" id="KW-0812">Transmembrane</keyword>
<gene>
    <name evidence="2" type="ORF">EZ449_01705</name>
</gene>
<name>A0A4R0P9K1_9SPHI</name>
<accession>A0A4R0P9K1</accession>
<evidence type="ECO:0000313" key="2">
    <source>
        <dbReference type="EMBL" id="TCD12787.1"/>
    </source>
</evidence>
<organism evidence="2 3">
    <name type="scientific">Pedobacter frigidisoli</name>
    <dbReference type="NCBI Taxonomy" id="2530455"/>
    <lineage>
        <taxon>Bacteria</taxon>
        <taxon>Pseudomonadati</taxon>
        <taxon>Bacteroidota</taxon>
        <taxon>Sphingobacteriia</taxon>
        <taxon>Sphingobacteriales</taxon>
        <taxon>Sphingobacteriaceae</taxon>
        <taxon>Pedobacter</taxon>
    </lineage>
</organism>
<proteinExistence type="predicted"/>
<dbReference type="RefSeq" id="WP_131556221.1">
    <property type="nucleotide sequence ID" value="NZ_SJSN01000001.1"/>
</dbReference>
<evidence type="ECO:0000313" key="3">
    <source>
        <dbReference type="Proteomes" id="UP000291485"/>
    </source>
</evidence>
<keyword evidence="3" id="KW-1185">Reference proteome</keyword>
<evidence type="ECO:0000256" key="1">
    <source>
        <dbReference type="SAM" id="Phobius"/>
    </source>
</evidence>
<dbReference type="Proteomes" id="UP000291485">
    <property type="component" value="Unassembled WGS sequence"/>
</dbReference>
<feature type="transmembrane region" description="Helical" evidence="1">
    <location>
        <begin position="42"/>
        <end position="61"/>
    </location>
</feature>
<comment type="caution">
    <text evidence="2">The sequence shown here is derived from an EMBL/GenBank/DDBJ whole genome shotgun (WGS) entry which is preliminary data.</text>
</comment>
<dbReference type="AlphaFoldDB" id="A0A4R0P9K1"/>
<dbReference type="EMBL" id="SJSN01000001">
    <property type="protein sequence ID" value="TCD12787.1"/>
    <property type="molecule type" value="Genomic_DNA"/>
</dbReference>
<keyword evidence="1" id="KW-0472">Membrane</keyword>